<evidence type="ECO:0000256" key="1">
    <source>
        <dbReference type="ARBA" id="ARBA00004123"/>
    </source>
</evidence>
<feature type="domain" description="Nucleoporin nup120-like HEAT repeat" evidence="5">
    <location>
        <begin position="835"/>
        <end position="999"/>
    </location>
</feature>
<dbReference type="PANTHER" id="PTHR21286">
    <property type="entry name" value="NUCLEAR PORE COMPLEX PROTEIN NUP160"/>
    <property type="match status" value="1"/>
</dbReference>
<evidence type="ECO:0000256" key="3">
    <source>
        <dbReference type="ARBA" id="ARBA00023242"/>
    </source>
</evidence>
<dbReference type="InterPro" id="IPR059141">
    <property type="entry name" value="Beta-prop_Nup120_160"/>
</dbReference>
<dbReference type="OrthoDB" id="67716at2759"/>
<dbReference type="PANTHER" id="PTHR21286:SF0">
    <property type="entry name" value="NUCLEAR PORE COMPLEX PROTEIN NUP160"/>
    <property type="match status" value="1"/>
</dbReference>
<organism evidence="6 7">
    <name type="scientific">Magnusiomyces paraingens</name>
    <dbReference type="NCBI Taxonomy" id="2606893"/>
    <lineage>
        <taxon>Eukaryota</taxon>
        <taxon>Fungi</taxon>
        <taxon>Dikarya</taxon>
        <taxon>Ascomycota</taxon>
        <taxon>Saccharomycotina</taxon>
        <taxon>Dipodascomycetes</taxon>
        <taxon>Dipodascales</taxon>
        <taxon>Dipodascaceae</taxon>
        <taxon>Magnusiomyces</taxon>
    </lineage>
</organism>
<keyword evidence="3" id="KW-0539">Nucleus</keyword>
<evidence type="ECO:0000313" key="6">
    <source>
        <dbReference type="EMBL" id="VVT50025.1"/>
    </source>
</evidence>
<keyword evidence="7" id="KW-1185">Reference proteome</keyword>
<dbReference type="GO" id="GO:0017056">
    <property type="term" value="F:structural constituent of nuclear pore"/>
    <property type="evidence" value="ECO:0007669"/>
    <property type="project" value="TreeGrafter"/>
</dbReference>
<evidence type="ECO:0000259" key="4">
    <source>
        <dbReference type="Pfam" id="PF11715"/>
    </source>
</evidence>
<proteinExistence type="predicted"/>
<name>A0A5E8BEK2_9ASCO</name>
<dbReference type="GeneID" id="43581381"/>
<dbReference type="AlphaFoldDB" id="A0A5E8BEK2"/>
<evidence type="ECO:0000259" key="5">
    <source>
        <dbReference type="Pfam" id="PF23300"/>
    </source>
</evidence>
<keyword evidence="2" id="KW-0813">Transport</keyword>
<evidence type="ECO:0000313" key="7">
    <source>
        <dbReference type="Proteomes" id="UP000398389"/>
    </source>
</evidence>
<evidence type="ECO:0000256" key="2">
    <source>
        <dbReference type="ARBA" id="ARBA00022448"/>
    </source>
</evidence>
<comment type="subcellular location">
    <subcellularLocation>
        <location evidence="1">Nucleus</location>
    </subcellularLocation>
</comment>
<dbReference type="InterPro" id="IPR021717">
    <property type="entry name" value="Nucleoporin_Nup160"/>
</dbReference>
<dbReference type="GO" id="GO:0005643">
    <property type="term" value="C:nuclear pore"/>
    <property type="evidence" value="ECO:0007669"/>
    <property type="project" value="TreeGrafter"/>
</dbReference>
<accession>A0A5E8BEK2</accession>
<sequence>MAKTFRETLVSSKGADIHVVPPLIARLTRQVDNTQQFIGGDDSLALTTQQVSVSATNTETNYYRKNVATAGSIVHCDSEGHSNLPRSVSWRLFENATVIEFEPVDLNYKGSYRFRTIKIVSPTPVFENCISVSYNHALYKIVIDFVSRDWSYYTVAIPLSEFVFNSAKSMSDAGTSLTEKNAANWHKISTVFPFDLKNPHLIHAISSNLLIISLKNGTLMKVYRPAPLQDFYWDIITDPTSNAISRLWRGQSDKCPSDPSISIRTAISIASYGDFLLTVSINSKLRVWCLSTSQLLYEETLASENSPLLGPAPSNILSIVAPSHEDDQFYFLTYTPESVQVWSVLIVTIGEEIALTVSSLGEKYHIEPLIPDDTSTWLVNSFHVTKQQDVFSITTLLKSNTSSAIHKVQLPVSGPWQVAVLDDPVDGKYLQASASQATTHTDGYVRWLFGPSGYSPATIEAALEIYGTHYAINKTQTEENSPLRERVCRTVGSTVSITYNSKAEPNYRKYQDSLDQEWERFDRLCSEMERLGNEVLSMTWDPVAATFWVTKASFTTILRPALPVELIYHNKTSEPSNKLVDIITEQLKSISGLHASQLLKLVDVLYSYRTSLSHSHYGTFITTFNEDFHRRPHFSTFERISHIRSTLIDAAASRETLLALFQSINEATGDLFYQYLELIYQCLTSPAPAHKSVPNVGVSISGAVLLSSALHEASFTARTIVGDVLIGLVATLPLGEFDVDKHTQMYSKYLNLLNSLEAIDGLLHVPQQPQPQQQQSETKQITFGESAQLPLTFFEQLLLKRQSELLLTSSSFPNVLMLLWSRLNVTCEPTAVAQIIAELLVSNNDIIANEFATRHLPRDSFSKFISAHVYLRSDEAEKAVDQFKIAAIELSTRKLSREEIAVIKTLPFTAWKKDTSFGNGLSRYFGDASKTLGLWGAHSVRALQLAKLARTNLYDPISDIDGISSDEVISLNEEIQNTLFKFAIEAASLDDAYSALIEIDMLNKFSDETGQPFATETLILPYIDKICTLATRLGKVDRLAQYPFIGLKDLVTEYFKTKAKESLDEAISGGPIQKDAFVFYHTLYSWNVEHQDLRGAAAALLMKIQHLKAQGLSDRTPISDTYVMLINVLSGLRESEQWILGDVISSTGLVRVALWLRDIRAEYSDFIAEGTREIENGQQQQQQQQRQVAA</sequence>
<dbReference type="RefSeq" id="XP_031853172.1">
    <property type="nucleotide sequence ID" value="XM_031997281.1"/>
</dbReference>
<protein>
    <recommendedName>
        <fullName evidence="8">Nucleoporin Nup120/160</fullName>
    </recommendedName>
</protein>
<gene>
    <name evidence="6" type="ORF">SAPINGB_P002563</name>
</gene>
<dbReference type="EMBL" id="CABVLU010000002">
    <property type="protein sequence ID" value="VVT50025.1"/>
    <property type="molecule type" value="Genomic_DNA"/>
</dbReference>
<dbReference type="InterPro" id="IPR056548">
    <property type="entry name" value="HEAT_Nup120"/>
</dbReference>
<reference evidence="6 7" key="1">
    <citation type="submission" date="2019-09" db="EMBL/GenBank/DDBJ databases">
        <authorList>
            <person name="Brejova B."/>
        </authorList>
    </citation>
    <scope>NUCLEOTIDE SEQUENCE [LARGE SCALE GENOMIC DNA]</scope>
</reference>
<dbReference type="Pfam" id="PF11715">
    <property type="entry name" value="Beta-prop_Nup120_160"/>
    <property type="match status" value="1"/>
</dbReference>
<dbReference type="Proteomes" id="UP000398389">
    <property type="component" value="Unassembled WGS sequence"/>
</dbReference>
<feature type="domain" description="Nucleoporin Nup120/160 beta-propeller" evidence="4">
    <location>
        <begin position="86"/>
        <end position="565"/>
    </location>
</feature>
<dbReference type="Pfam" id="PF23300">
    <property type="entry name" value="HEAT_Nup120"/>
    <property type="match status" value="1"/>
</dbReference>
<evidence type="ECO:0008006" key="8">
    <source>
        <dbReference type="Google" id="ProtNLM"/>
    </source>
</evidence>